<dbReference type="PANTHER" id="PTHR10458">
    <property type="entry name" value="PEPTIDE DEFORMYLASE"/>
    <property type="match status" value="1"/>
</dbReference>
<keyword evidence="5 6" id="KW-0408">Iron</keyword>
<dbReference type="CDD" id="cd00487">
    <property type="entry name" value="Pep_deformylase"/>
    <property type="match status" value="1"/>
</dbReference>
<accession>A0A0Q9XS62</accession>
<dbReference type="AlphaFoldDB" id="A0A0Q9XS62"/>
<comment type="cofactor">
    <cofactor evidence="6">
        <name>Fe(2+)</name>
        <dbReference type="ChEBI" id="CHEBI:29033"/>
    </cofactor>
    <text evidence="6">Binds 1 Fe(2+) ion.</text>
</comment>
<proteinExistence type="inferred from homology"/>
<evidence type="ECO:0000256" key="4">
    <source>
        <dbReference type="ARBA" id="ARBA00022917"/>
    </source>
</evidence>
<dbReference type="PIRSF" id="PIRSF004749">
    <property type="entry name" value="Pep_def"/>
    <property type="match status" value="1"/>
</dbReference>
<feature type="binding site" evidence="6">
    <location>
        <position position="110"/>
    </location>
    <ligand>
        <name>Fe cation</name>
        <dbReference type="ChEBI" id="CHEBI:24875"/>
    </ligand>
</feature>
<comment type="caution">
    <text evidence="7">The sequence shown here is derived from an EMBL/GenBank/DDBJ whole genome shotgun (WGS) entry which is preliminary data.</text>
</comment>
<dbReference type="PATRIC" id="fig|217031.4.peg.6800"/>
<evidence type="ECO:0000313" key="8">
    <source>
        <dbReference type="Proteomes" id="UP000053881"/>
    </source>
</evidence>
<dbReference type="GO" id="GO:0042586">
    <property type="term" value="F:peptide deformylase activity"/>
    <property type="evidence" value="ECO:0007669"/>
    <property type="project" value="UniProtKB-UniRule"/>
</dbReference>
<dbReference type="PANTHER" id="PTHR10458:SF8">
    <property type="entry name" value="PEPTIDE DEFORMYLASE 2"/>
    <property type="match status" value="1"/>
</dbReference>
<comment type="similarity">
    <text evidence="1 6">Belongs to the polypeptide deformylase family.</text>
</comment>
<gene>
    <name evidence="6 7" type="primary">def</name>
    <name evidence="7" type="ORF">ACA29_20055</name>
</gene>
<feature type="binding site" evidence="6">
    <location>
        <position position="157"/>
    </location>
    <ligand>
        <name>Fe cation</name>
        <dbReference type="ChEBI" id="CHEBI:24875"/>
    </ligand>
</feature>
<dbReference type="InterPro" id="IPR023635">
    <property type="entry name" value="Peptide_deformylase"/>
</dbReference>
<organism evidence="7 8">
    <name type="scientific">Lederbergia galactosidilytica</name>
    <dbReference type="NCBI Taxonomy" id="217031"/>
    <lineage>
        <taxon>Bacteria</taxon>
        <taxon>Bacillati</taxon>
        <taxon>Bacillota</taxon>
        <taxon>Bacilli</taxon>
        <taxon>Bacillales</taxon>
        <taxon>Bacillaceae</taxon>
        <taxon>Lederbergia</taxon>
    </lineage>
</organism>
<dbReference type="Pfam" id="PF01327">
    <property type="entry name" value="Pep_deformylase"/>
    <property type="match status" value="1"/>
</dbReference>
<evidence type="ECO:0000313" key="7">
    <source>
        <dbReference type="EMBL" id="KRG10909.1"/>
    </source>
</evidence>
<evidence type="ECO:0000256" key="2">
    <source>
        <dbReference type="ARBA" id="ARBA00022723"/>
    </source>
</evidence>
<keyword evidence="2 6" id="KW-0479">Metal-binding</keyword>
<dbReference type="SUPFAM" id="SSF56420">
    <property type="entry name" value="Peptide deformylase"/>
    <property type="match status" value="1"/>
</dbReference>
<dbReference type="HAMAP" id="MF_00163">
    <property type="entry name" value="Pep_deformylase"/>
    <property type="match status" value="1"/>
</dbReference>
<dbReference type="NCBIfam" id="TIGR00079">
    <property type="entry name" value="pept_deformyl"/>
    <property type="match status" value="1"/>
</dbReference>
<evidence type="ECO:0000256" key="5">
    <source>
        <dbReference type="ARBA" id="ARBA00023004"/>
    </source>
</evidence>
<name>A0A0Q9XS62_9BACI</name>
<evidence type="ECO:0000256" key="3">
    <source>
        <dbReference type="ARBA" id="ARBA00022801"/>
    </source>
</evidence>
<dbReference type="GO" id="GO:0046872">
    <property type="term" value="F:metal ion binding"/>
    <property type="evidence" value="ECO:0007669"/>
    <property type="project" value="UniProtKB-KW"/>
</dbReference>
<dbReference type="InterPro" id="IPR036821">
    <property type="entry name" value="Peptide_deformylase_sf"/>
</dbReference>
<dbReference type="EC" id="3.5.1.88" evidence="6"/>
<comment type="catalytic activity">
    <reaction evidence="6">
        <text>N-terminal N-formyl-L-methionyl-[peptide] + H2O = N-terminal L-methionyl-[peptide] + formate</text>
        <dbReference type="Rhea" id="RHEA:24420"/>
        <dbReference type="Rhea" id="RHEA-COMP:10639"/>
        <dbReference type="Rhea" id="RHEA-COMP:10640"/>
        <dbReference type="ChEBI" id="CHEBI:15377"/>
        <dbReference type="ChEBI" id="CHEBI:15740"/>
        <dbReference type="ChEBI" id="CHEBI:49298"/>
        <dbReference type="ChEBI" id="CHEBI:64731"/>
        <dbReference type="EC" id="3.5.1.88"/>
    </reaction>
</comment>
<sequence>MIRMKDIVREGHPVLRETAQEIKMPPSQEDIRILKEMQQFLANSQDPELSEKYNLRAGVGLAAPQINISKRMIAIRLEEEDGKEYLYSLINPKIISHSVEKSYLTAGEGCLSVDRDVPGYVPRHARITLKGYDIYDIEREREVKLRLKGMPAIVFQHEMDHLNGIMFYDHINEDDPFKAPEGAIPIDR</sequence>
<feature type="binding site" evidence="6">
    <location>
        <position position="161"/>
    </location>
    <ligand>
        <name>Fe cation</name>
        <dbReference type="ChEBI" id="CHEBI:24875"/>
    </ligand>
</feature>
<dbReference type="Proteomes" id="UP000053881">
    <property type="component" value="Unassembled WGS sequence"/>
</dbReference>
<reference evidence="7 8" key="1">
    <citation type="submission" date="2015-06" db="EMBL/GenBank/DDBJ databases">
        <title>Genome sequencing project of Bacillus galactosidilyticus PL133.</title>
        <authorList>
            <person name="Gaiero J."/>
            <person name="Nicol R."/>
            <person name="Habash M."/>
        </authorList>
    </citation>
    <scope>NUCLEOTIDE SEQUENCE [LARGE SCALE GENOMIC DNA]</scope>
    <source>
        <strain evidence="7 8">PL133</strain>
    </source>
</reference>
<keyword evidence="3 6" id="KW-0378">Hydrolase</keyword>
<dbReference type="Gene3D" id="3.90.45.10">
    <property type="entry name" value="Peptide deformylase"/>
    <property type="match status" value="1"/>
</dbReference>
<feature type="active site" evidence="6">
    <location>
        <position position="158"/>
    </location>
</feature>
<comment type="function">
    <text evidence="6">Removes the formyl group from the N-terminal Met of newly synthesized proteins. Requires at least a dipeptide for an efficient rate of reaction. N-terminal L-methionine is a prerequisite for activity but the enzyme has broad specificity at other positions.</text>
</comment>
<dbReference type="FunFam" id="3.90.45.10:FF:000002">
    <property type="entry name" value="Peptide deformylase"/>
    <property type="match status" value="1"/>
</dbReference>
<protein>
    <recommendedName>
        <fullName evidence="6">Peptide deformylase</fullName>
        <shortName evidence="6">PDF</shortName>
        <ecNumber evidence="6">3.5.1.88</ecNumber>
    </recommendedName>
    <alternativeName>
        <fullName evidence="6">Polypeptide deformylase</fullName>
    </alternativeName>
</protein>
<evidence type="ECO:0000256" key="1">
    <source>
        <dbReference type="ARBA" id="ARBA00010759"/>
    </source>
</evidence>
<dbReference type="GO" id="GO:0006412">
    <property type="term" value="P:translation"/>
    <property type="evidence" value="ECO:0007669"/>
    <property type="project" value="UniProtKB-UniRule"/>
</dbReference>
<keyword evidence="4 6" id="KW-0648">Protein biosynthesis</keyword>
<dbReference type="PRINTS" id="PR01576">
    <property type="entry name" value="PDEFORMYLASE"/>
</dbReference>
<dbReference type="EMBL" id="LGPB01000133">
    <property type="protein sequence ID" value="KRG10909.1"/>
    <property type="molecule type" value="Genomic_DNA"/>
</dbReference>
<evidence type="ECO:0000256" key="6">
    <source>
        <dbReference type="HAMAP-Rule" id="MF_00163"/>
    </source>
</evidence>